<dbReference type="InterPro" id="IPR001732">
    <property type="entry name" value="UDP-Glc/GDP-Man_DH_N"/>
</dbReference>
<dbReference type="GO" id="GO:0016616">
    <property type="term" value="F:oxidoreductase activity, acting on the CH-OH group of donors, NAD or NADP as acceptor"/>
    <property type="evidence" value="ECO:0007669"/>
    <property type="project" value="InterPro"/>
</dbReference>
<sequence length="464" mass="50558">MDSSEAPSTSKSNDWSRRRRESDEEYKDISYYDLTPPGETISDPEPESSTNGNVLSDTETDITTDGDVELKDLSIEPRVAVIGVGYVGEHLVDVFSRRFNVIGFDVSESRVKALSPKYAQNDRVQLTSSSSKLSGTSHFLISVPTLLRPDNTVDTSYLRSALDTVEKHASAGCTVVFESSVAVGMTRKLLGPIAKRMGLFAGMSPERVDPGRVEPAAYEIPKVISGLDDVVPGSLAAISELYSAVYDKVVTVSQPEVAEMTKLYENCQRMMCIAFANEMANACTPFDIDPYEVYRAAATKPFGYMSYSPGLGVGGHCIPVNPYYLLSTSEFPLLKAATEKMNARPAEIGQNAIKLLSEGPIKGVLPHVLVVGMGFKRGQSHLVNSPGLELAKSLVLSEKVAVSFADPLVGQEAVPQIPRLDEKNWSAEYLEQTFDMIIVAFKPEGLDFGLVDKLTGVRVQMWCV</sequence>
<dbReference type="GO" id="GO:0000271">
    <property type="term" value="P:polysaccharide biosynthetic process"/>
    <property type="evidence" value="ECO:0007669"/>
    <property type="project" value="InterPro"/>
</dbReference>
<dbReference type="InterPro" id="IPR028359">
    <property type="entry name" value="UDP_ManNAc/GlcNAc_DH"/>
</dbReference>
<feature type="region of interest" description="Disordered" evidence="3">
    <location>
        <begin position="1"/>
        <end position="65"/>
    </location>
</feature>
<dbReference type="OrthoDB" id="5059218at2759"/>
<dbReference type="GO" id="GO:0016628">
    <property type="term" value="F:oxidoreductase activity, acting on the CH-CH group of donors, NAD or NADP as acceptor"/>
    <property type="evidence" value="ECO:0007669"/>
    <property type="project" value="InterPro"/>
</dbReference>
<evidence type="ECO:0000313" key="6">
    <source>
        <dbReference type="EMBL" id="KKP05821.1"/>
    </source>
</evidence>
<evidence type="ECO:0000259" key="5">
    <source>
        <dbReference type="Pfam" id="PF03721"/>
    </source>
</evidence>
<comment type="similarity">
    <text evidence="1 2">Belongs to the UDP-glucose/GDP-mannose dehydrogenase family.</text>
</comment>
<dbReference type="InterPro" id="IPR036291">
    <property type="entry name" value="NAD(P)-bd_dom_sf"/>
</dbReference>
<dbReference type="PANTHER" id="PTHR43491:SF2">
    <property type="entry name" value="UDP-N-ACETYL-D-MANNOSAMINE DEHYDROGENASE"/>
    <property type="match status" value="1"/>
</dbReference>
<feature type="compositionally biased region" description="Polar residues" evidence="3">
    <location>
        <begin position="47"/>
        <end position="57"/>
    </location>
</feature>
<proteinExistence type="inferred from homology"/>
<dbReference type="SUPFAM" id="SSF48179">
    <property type="entry name" value="6-phosphogluconate dehydrogenase C-terminal domain-like"/>
    <property type="match status" value="1"/>
</dbReference>
<dbReference type="InterPro" id="IPR008927">
    <property type="entry name" value="6-PGluconate_DH-like_C_sf"/>
</dbReference>
<gene>
    <name evidence="6" type="ORF">THAR02_02105</name>
</gene>
<evidence type="ECO:0000256" key="1">
    <source>
        <dbReference type="ARBA" id="ARBA00006601"/>
    </source>
</evidence>
<dbReference type="GO" id="GO:0051287">
    <property type="term" value="F:NAD binding"/>
    <property type="evidence" value="ECO:0007669"/>
    <property type="project" value="InterPro"/>
</dbReference>
<dbReference type="NCBIfam" id="TIGR03026">
    <property type="entry name" value="NDP-sugDHase"/>
    <property type="match status" value="1"/>
</dbReference>
<accession>A0A0F9XM15</accession>
<dbReference type="Pfam" id="PF00984">
    <property type="entry name" value="UDPG_MGDP_dh"/>
    <property type="match status" value="1"/>
</dbReference>
<feature type="compositionally biased region" description="Basic and acidic residues" evidence="3">
    <location>
        <begin position="14"/>
        <end position="30"/>
    </location>
</feature>
<dbReference type="SUPFAM" id="SSF51735">
    <property type="entry name" value="NAD(P)-binding Rossmann-fold domains"/>
    <property type="match status" value="1"/>
</dbReference>
<feature type="domain" description="UDP-glucose/GDP-mannose dehydrogenase N-terminal" evidence="5">
    <location>
        <begin position="78"/>
        <end position="230"/>
    </location>
</feature>
<dbReference type="InterPro" id="IPR014026">
    <property type="entry name" value="UDP-Glc/GDP-Man_DH_dimer"/>
</dbReference>
<dbReference type="Pfam" id="PF03721">
    <property type="entry name" value="UDPG_MGDP_dh_N"/>
    <property type="match status" value="1"/>
</dbReference>
<dbReference type="AlphaFoldDB" id="A0A0F9XM15"/>
<evidence type="ECO:0000256" key="2">
    <source>
        <dbReference type="PIRNR" id="PIRNR000124"/>
    </source>
</evidence>
<feature type="domain" description="UDP-glucose/GDP-mannose dehydrogenase dimerisation" evidence="4">
    <location>
        <begin position="257"/>
        <end position="330"/>
    </location>
</feature>
<dbReference type="PIRSF" id="PIRSF000124">
    <property type="entry name" value="UDPglc_GDPman_dh"/>
    <property type="match status" value="1"/>
</dbReference>
<dbReference type="InterPro" id="IPR017476">
    <property type="entry name" value="UDP-Glc/GDP-Man"/>
</dbReference>
<dbReference type="PIRSF" id="PIRSF500136">
    <property type="entry name" value="UDP_ManNAc_DH"/>
    <property type="match status" value="1"/>
</dbReference>
<protein>
    <submittedName>
        <fullName evidence="6">Nucleotide sugar dehydrogenase</fullName>
    </submittedName>
</protein>
<reference evidence="7" key="1">
    <citation type="journal article" date="2015" name="Genome Announc.">
        <title>Draft whole-genome sequence of the biocontrol agent Trichoderma harzianum T6776.</title>
        <authorList>
            <person name="Baroncelli R."/>
            <person name="Piaggeschi G."/>
            <person name="Fiorini L."/>
            <person name="Bertolini E."/>
            <person name="Zapparata A."/>
            <person name="Pe M.E."/>
            <person name="Sarrocco S."/>
            <person name="Vannacci G."/>
        </authorList>
    </citation>
    <scope>NUCLEOTIDE SEQUENCE [LARGE SCALE GENOMIC DNA]</scope>
    <source>
        <strain evidence="7">T6776</strain>
    </source>
</reference>
<organism evidence="6 7">
    <name type="scientific">Trichoderma harzianum</name>
    <name type="common">Hypocrea lixii</name>
    <dbReference type="NCBI Taxonomy" id="5544"/>
    <lineage>
        <taxon>Eukaryota</taxon>
        <taxon>Fungi</taxon>
        <taxon>Dikarya</taxon>
        <taxon>Ascomycota</taxon>
        <taxon>Pezizomycotina</taxon>
        <taxon>Sordariomycetes</taxon>
        <taxon>Hypocreomycetidae</taxon>
        <taxon>Hypocreales</taxon>
        <taxon>Hypocreaceae</taxon>
        <taxon>Trichoderma</taxon>
    </lineage>
</organism>
<dbReference type="PANTHER" id="PTHR43491">
    <property type="entry name" value="UDP-N-ACETYL-D-MANNOSAMINE DEHYDROGENASE"/>
    <property type="match status" value="1"/>
</dbReference>
<evidence type="ECO:0000313" key="7">
    <source>
        <dbReference type="Proteomes" id="UP000034112"/>
    </source>
</evidence>
<dbReference type="EMBL" id="JOKZ01000040">
    <property type="protein sequence ID" value="KKP05821.1"/>
    <property type="molecule type" value="Genomic_DNA"/>
</dbReference>
<feature type="compositionally biased region" description="Polar residues" evidence="3">
    <location>
        <begin position="1"/>
        <end position="13"/>
    </location>
</feature>
<evidence type="ECO:0000256" key="3">
    <source>
        <dbReference type="SAM" id="MobiDB-lite"/>
    </source>
</evidence>
<dbReference type="Gene3D" id="3.40.50.720">
    <property type="entry name" value="NAD(P)-binding Rossmann-like Domain"/>
    <property type="match status" value="2"/>
</dbReference>
<name>A0A0F9XM15_TRIHA</name>
<evidence type="ECO:0000259" key="4">
    <source>
        <dbReference type="Pfam" id="PF00984"/>
    </source>
</evidence>
<dbReference type="OMA" id="IDPWFIV"/>
<dbReference type="Proteomes" id="UP000034112">
    <property type="component" value="Unassembled WGS sequence"/>
</dbReference>
<comment type="caution">
    <text evidence="6">The sequence shown here is derived from an EMBL/GenBank/DDBJ whole genome shotgun (WGS) entry which is preliminary data.</text>
</comment>